<sequence length="237" mass="26545">MSQDRPVGAIVENWTPPPAPGALRLDGRYGELVPLSAADHAAPLWEAFQGHDWLWDYMFAGPFDSFEGFRDWIASCEAGSDPLFLAIRDKETGQWGGMASYLRIAPEAGSIEVGNINFAPCLQRTRAATEAMALMMGWAFEAGYRRYEWKCNALNAPSRRAAQRYGFSYEGIFRQALVVKGRNRDTAWLAVIDSEWPELKAGFEAWLDPSNFDGEGRQKRSLSDWTAPVLKMIDPSL</sequence>
<dbReference type="InterPro" id="IPR051908">
    <property type="entry name" value="Ribosomal_N-acetyltransferase"/>
</dbReference>
<feature type="domain" description="N-acetyltransferase" evidence="1">
    <location>
        <begin position="30"/>
        <end position="185"/>
    </location>
</feature>
<dbReference type="RefSeq" id="WP_160382122.1">
    <property type="nucleotide sequence ID" value="NZ_WNXQ01000003.1"/>
</dbReference>
<evidence type="ECO:0000313" key="2">
    <source>
        <dbReference type="EMBL" id="MWB77868.1"/>
    </source>
</evidence>
<dbReference type="InterPro" id="IPR000182">
    <property type="entry name" value="GNAT_dom"/>
</dbReference>
<dbReference type="Gene3D" id="3.40.630.30">
    <property type="match status" value="1"/>
</dbReference>
<gene>
    <name evidence="2" type="ORF">GLS40_07520</name>
</gene>
<dbReference type="FunFam" id="3.40.630.30:FF:000047">
    <property type="entry name" value="Acetyltransferase, GNAT family"/>
    <property type="match status" value="1"/>
</dbReference>
<dbReference type="GO" id="GO:0005737">
    <property type="term" value="C:cytoplasm"/>
    <property type="evidence" value="ECO:0007669"/>
    <property type="project" value="TreeGrafter"/>
</dbReference>
<name>A0A844WAX3_9RHOB</name>
<evidence type="ECO:0000313" key="3">
    <source>
        <dbReference type="Proteomes" id="UP000443843"/>
    </source>
</evidence>
<comment type="caution">
    <text evidence="2">The sequence shown here is derived from an EMBL/GenBank/DDBJ whole genome shotgun (WGS) entry which is preliminary data.</text>
</comment>
<dbReference type="AlphaFoldDB" id="A0A844WAX3"/>
<dbReference type="PANTHER" id="PTHR43441">
    <property type="entry name" value="RIBOSOMAL-PROTEIN-SERINE ACETYLTRANSFERASE"/>
    <property type="match status" value="1"/>
</dbReference>
<dbReference type="EMBL" id="WNXQ01000003">
    <property type="protein sequence ID" value="MWB77868.1"/>
    <property type="molecule type" value="Genomic_DNA"/>
</dbReference>
<dbReference type="GO" id="GO:0008999">
    <property type="term" value="F:protein-N-terminal-alanine acetyltransferase activity"/>
    <property type="evidence" value="ECO:0007669"/>
    <property type="project" value="TreeGrafter"/>
</dbReference>
<dbReference type="PROSITE" id="PS51186">
    <property type="entry name" value="GNAT"/>
    <property type="match status" value="1"/>
</dbReference>
<accession>A0A844WAX3</accession>
<dbReference type="Pfam" id="PF13302">
    <property type="entry name" value="Acetyltransf_3"/>
    <property type="match status" value="1"/>
</dbReference>
<protein>
    <submittedName>
        <fullName evidence="2">GNAT family N-acetyltransferase</fullName>
    </submittedName>
</protein>
<keyword evidence="2" id="KW-0808">Transferase</keyword>
<dbReference type="PANTHER" id="PTHR43441:SF2">
    <property type="entry name" value="FAMILY ACETYLTRANSFERASE, PUTATIVE (AFU_ORTHOLOGUE AFUA_7G00850)-RELATED"/>
    <property type="match status" value="1"/>
</dbReference>
<dbReference type="InterPro" id="IPR016181">
    <property type="entry name" value="Acyl_CoA_acyltransferase"/>
</dbReference>
<reference evidence="2 3" key="1">
    <citation type="submission" date="2019-11" db="EMBL/GenBank/DDBJ databases">
        <title>Pseudooceanicola pacifica sp. nov., isolated from deep-sea sediment of the Pacific Ocean.</title>
        <authorList>
            <person name="Lyu L."/>
        </authorList>
    </citation>
    <scope>NUCLEOTIDE SEQUENCE [LARGE SCALE GENOMIC DNA]</scope>
    <source>
        <strain evidence="2 3">216_PA32_1</strain>
    </source>
</reference>
<organism evidence="2 3">
    <name type="scientific">Pseudooceanicola pacificus</name>
    <dbReference type="NCBI Taxonomy" id="2676438"/>
    <lineage>
        <taxon>Bacteria</taxon>
        <taxon>Pseudomonadati</taxon>
        <taxon>Pseudomonadota</taxon>
        <taxon>Alphaproteobacteria</taxon>
        <taxon>Rhodobacterales</taxon>
        <taxon>Paracoccaceae</taxon>
        <taxon>Pseudooceanicola</taxon>
    </lineage>
</organism>
<keyword evidence="3" id="KW-1185">Reference proteome</keyword>
<dbReference type="GO" id="GO:1990189">
    <property type="term" value="F:protein N-terminal-serine acetyltransferase activity"/>
    <property type="evidence" value="ECO:0007669"/>
    <property type="project" value="TreeGrafter"/>
</dbReference>
<proteinExistence type="predicted"/>
<dbReference type="Proteomes" id="UP000443843">
    <property type="component" value="Unassembled WGS sequence"/>
</dbReference>
<dbReference type="SUPFAM" id="SSF55729">
    <property type="entry name" value="Acyl-CoA N-acyltransferases (Nat)"/>
    <property type="match status" value="1"/>
</dbReference>
<evidence type="ECO:0000259" key="1">
    <source>
        <dbReference type="PROSITE" id="PS51186"/>
    </source>
</evidence>